<evidence type="ECO:0000313" key="6">
    <source>
        <dbReference type="EMBL" id="GFO45333.1"/>
    </source>
</evidence>
<proteinExistence type="predicted"/>
<dbReference type="FunFam" id="1.10.10.140:FF:000001">
    <property type="entry name" value="Cytochrome c oxidase subunit 6B1"/>
    <property type="match status" value="1"/>
</dbReference>
<comment type="caution">
    <text evidence="6">The sequence shown here is derived from an EMBL/GenBank/DDBJ whole genome shotgun (WGS) entry which is preliminary data.</text>
</comment>
<gene>
    <name evidence="6" type="ORF">PoB_007183800</name>
</gene>
<name>A0AAV4DLY0_9GAST</name>
<keyword evidence="7" id="KW-1185">Reference proteome</keyword>
<dbReference type="EMBL" id="BLXT01008057">
    <property type="protein sequence ID" value="GFO45333.1"/>
    <property type="molecule type" value="Genomic_DNA"/>
</dbReference>
<dbReference type="CDD" id="cd00926">
    <property type="entry name" value="Cyt_c_Oxidase_VIb"/>
    <property type="match status" value="1"/>
</dbReference>
<dbReference type="InterPro" id="IPR048280">
    <property type="entry name" value="COX6B-like"/>
</dbReference>
<evidence type="ECO:0000256" key="4">
    <source>
        <dbReference type="ARBA" id="ARBA00040060"/>
    </source>
</evidence>
<dbReference type="GO" id="GO:0005739">
    <property type="term" value="C:mitochondrion"/>
    <property type="evidence" value="ECO:0007669"/>
    <property type="project" value="UniProtKB-SubCell"/>
</dbReference>
<evidence type="ECO:0000256" key="2">
    <source>
        <dbReference type="ARBA" id="ARBA00023128"/>
    </source>
</evidence>
<dbReference type="InterPro" id="IPR003213">
    <property type="entry name" value="Cyt_c_oxidase_su6B"/>
</dbReference>
<dbReference type="GO" id="GO:0045277">
    <property type="term" value="C:respiratory chain complex IV"/>
    <property type="evidence" value="ECO:0007669"/>
    <property type="project" value="InterPro"/>
</dbReference>
<dbReference type="InterPro" id="IPR036549">
    <property type="entry name" value="CX6/COA6-like_sf"/>
</dbReference>
<organism evidence="6 7">
    <name type="scientific">Plakobranchus ocellatus</name>
    <dbReference type="NCBI Taxonomy" id="259542"/>
    <lineage>
        <taxon>Eukaryota</taxon>
        <taxon>Metazoa</taxon>
        <taxon>Spiralia</taxon>
        <taxon>Lophotrochozoa</taxon>
        <taxon>Mollusca</taxon>
        <taxon>Gastropoda</taxon>
        <taxon>Heterobranchia</taxon>
        <taxon>Euthyneura</taxon>
        <taxon>Panpulmonata</taxon>
        <taxon>Sacoglossa</taxon>
        <taxon>Placobranchoidea</taxon>
        <taxon>Plakobranchidae</taxon>
        <taxon>Plakobranchus</taxon>
    </lineage>
</organism>
<keyword evidence="2" id="KW-0496">Mitochondrion</keyword>
<accession>A0AAV4DLY0</accession>
<evidence type="ECO:0000313" key="7">
    <source>
        <dbReference type="Proteomes" id="UP000735302"/>
    </source>
</evidence>
<reference evidence="6 7" key="1">
    <citation type="journal article" date="2021" name="Elife">
        <title>Chloroplast acquisition without the gene transfer in kleptoplastic sea slugs, Plakobranchus ocellatus.</title>
        <authorList>
            <person name="Maeda T."/>
            <person name="Takahashi S."/>
            <person name="Yoshida T."/>
            <person name="Shimamura S."/>
            <person name="Takaki Y."/>
            <person name="Nagai Y."/>
            <person name="Toyoda A."/>
            <person name="Suzuki Y."/>
            <person name="Arimoto A."/>
            <person name="Ishii H."/>
            <person name="Satoh N."/>
            <person name="Nishiyama T."/>
            <person name="Hasebe M."/>
            <person name="Maruyama T."/>
            <person name="Minagawa J."/>
            <person name="Obokata J."/>
            <person name="Shigenobu S."/>
        </authorList>
    </citation>
    <scope>NUCLEOTIDE SEQUENCE [LARGE SCALE GENOMIC DNA]</scope>
</reference>
<dbReference type="AlphaFoldDB" id="A0AAV4DLY0"/>
<sequence>MLFHLYPQSTSSLLNQSLPSCPELAELLSSSNTRSRFKMSAAERQAAFEEARKQMWKPPFDARFPNQNQTRHCWQNYVDYLRCQKIKGEDFAPCEYFKRVYTHLCPGFWVESWDEQRENGCFPAKI</sequence>
<dbReference type="PROSITE" id="PS51808">
    <property type="entry name" value="CHCH"/>
    <property type="match status" value="1"/>
</dbReference>
<evidence type="ECO:0000256" key="1">
    <source>
        <dbReference type="ARBA" id="ARBA00004173"/>
    </source>
</evidence>
<comment type="subcellular location">
    <subcellularLocation>
        <location evidence="1">Mitochondrion</location>
    </subcellularLocation>
</comment>
<dbReference type="Proteomes" id="UP000735302">
    <property type="component" value="Unassembled WGS sequence"/>
</dbReference>
<dbReference type="Gene3D" id="1.10.10.140">
    <property type="entry name" value="Cytochrome c oxidase, subunit VIb"/>
    <property type="match status" value="1"/>
</dbReference>
<protein>
    <recommendedName>
        <fullName evidence="4">Cytochrome c oxidase subunit 6B1</fullName>
    </recommendedName>
    <alternativeName>
        <fullName evidence="5">Cytochrome c oxidase subunit VIb isoform 1</fullName>
    </alternativeName>
</protein>
<dbReference type="SUPFAM" id="SSF47694">
    <property type="entry name" value="Cytochrome c oxidase subunit h"/>
    <property type="match status" value="1"/>
</dbReference>
<keyword evidence="3" id="KW-1015">Disulfide bond</keyword>
<evidence type="ECO:0000256" key="5">
    <source>
        <dbReference type="ARBA" id="ARBA00042114"/>
    </source>
</evidence>
<dbReference type="PANTHER" id="PTHR11387">
    <property type="entry name" value="CYTOCHROME C OXIDASE SUBUNIT 6B"/>
    <property type="match status" value="1"/>
</dbReference>
<evidence type="ECO:0000256" key="3">
    <source>
        <dbReference type="ARBA" id="ARBA00023157"/>
    </source>
</evidence>
<dbReference type="Pfam" id="PF02297">
    <property type="entry name" value="COX6B"/>
    <property type="match status" value="1"/>
</dbReference>